<evidence type="ECO:0000256" key="1">
    <source>
        <dbReference type="ARBA" id="ARBA00004196"/>
    </source>
</evidence>
<dbReference type="SUPFAM" id="SSF53822">
    <property type="entry name" value="Periplasmic binding protein-like I"/>
    <property type="match status" value="1"/>
</dbReference>
<comment type="subcellular location">
    <subcellularLocation>
        <location evidence="1">Cell envelope</location>
    </subcellularLocation>
</comment>
<name>A0A381T574_9ZZZZ</name>
<evidence type="ECO:0000259" key="3">
    <source>
        <dbReference type="Pfam" id="PF13407"/>
    </source>
</evidence>
<dbReference type="GO" id="GO:0030288">
    <property type="term" value="C:outer membrane-bounded periplasmic space"/>
    <property type="evidence" value="ECO:0007669"/>
    <property type="project" value="TreeGrafter"/>
</dbReference>
<gene>
    <name evidence="4" type="ORF">METZ01_LOCUS63575</name>
</gene>
<dbReference type="Pfam" id="PF13407">
    <property type="entry name" value="Peripla_BP_4"/>
    <property type="match status" value="1"/>
</dbReference>
<comment type="similarity">
    <text evidence="2">Belongs to the bacterial solute-binding protein 2 family.</text>
</comment>
<dbReference type="PROSITE" id="PS51257">
    <property type="entry name" value="PROKAR_LIPOPROTEIN"/>
    <property type="match status" value="1"/>
</dbReference>
<proteinExistence type="inferred from homology"/>
<dbReference type="PANTHER" id="PTHR30036:SF7">
    <property type="entry name" value="ABC TRANSPORTER PERIPLASMIC-BINDING PROTEIN YPHF"/>
    <property type="match status" value="1"/>
</dbReference>
<accession>A0A381T574</accession>
<reference evidence="4" key="1">
    <citation type="submission" date="2018-05" db="EMBL/GenBank/DDBJ databases">
        <authorList>
            <person name="Lanie J.A."/>
            <person name="Ng W.-L."/>
            <person name="Kazmierczak K.M."/>
            <person name="Andrzejewski T.M."/>
            <person name="Davidsen T.M."/>
            <person name="Wayne K.J."/>
            <person name="Tettelin H."/>
            <person name="Glass J.I."/>
            <person name="Rusch D."/>
            <person name="Podicherti R."/>
            <person name="Tsui H.-C.T."/>
            <person name="Winkler M.E."/>
        </authorList>
    </citation>
    <scope>NUCLEOTIDE SEQUENCE</scope>
</reference>
<dbReference type="AlphaFoldDB" id="A0A381T574"/>
<dbReference type="PANTHER" id="PTHR30036">
    <property type="entry name" value="D-XYLOSE-BINDING PERIPLASMIC PROTEIN"/>
    <property type="match status" value="1"/>
</dbReference>
<evidence type="ECO:0000256" key="2">
    <source>
        <dbReference type="ARBA" id="ARBA00007639"/>
    </source>
</evidence>
<organism evidence="4">
    <name type="scientific">marine metagenome</name>
    <dbReference type="NCBI Taxonomy" id="408172"/>
    <lineage>
        <taxon>unclassified sequences</taxon>
        <taxon>metagenomes</taxon>
        <taxon>ecological metagenomes</taxon>
    </lineage>
</organism>
<dbReference type="InterPro" id="IPR028082">
    <property type="entry name" value="Peripla_BP_I"/>
</dbReference>
<dbReference type="GO" id="GO:0030246">
    <property type="term" value="F:carbohydrate binding"/>
    <property type="evidence" value="ECO:0007669"/>
    <property type="project" value="TreeGrafter"/>
</dbReference>
<sequence length="325" mass="35889">MIKKYIAKCFYLVIFVCIVVSCSNNNNLKNNPDKEITIKMVTHGQATDPFWSVVSNGAKDAARELGITLHYQSPQNFDMITMSQMIDAVIATKPDGLILSVPDIPALRKSIVSASKKNIPIIVINAGSEIMEEVDILTYVGQSEYEAGLKAAEEMLKQGVKSVLCINHEIGNISLDQREQGFRKILSENNVAVKTVPIDASDPSETREMVRAFLSLNKKVDGILTLGPLGAIPIVRLLKEIDPQKNIKLATFDFTPEIIDGIMDGHIIFALDQQQYLQGYLPVVLMNLYITNKNTPAYKKLETGPSIINIENAQDVLALSKKGSR</sequence>
<evidence type="ECO:0000313" key="4">
    <source>
        <dbReference type="EMBL" id="SVA10721.1"/>
    </source>
</evidence>
<dbReference type="Gene3D" id="3.40.50.2300">
    <property type="match status" value="2"/>
</dbReference>
<dbReference type="InterPro" id="IPR025997">
    <property type="entry name" value="SBP_2_dom"/>
</dbReference>
<dbReference type="EMBL" id="UINC01003967">
    <property type="protein sequence ID" value="SVA10721.1"/>
    <property type="molecule type" value="Genomic_DNA"/>
</dbReference>
<protein>
    <recommendedName>
        <fullName evidence="3">Periplasmic binding protein domain-containing protein</fullName>
    </recommendedName>
</protein>
<feature type="domain" description="Periplasmic binding protein" evidence="3">
    <location>
        <begin position="45"/>
        <end position="293"/>
    </location>
</feature>
<dbReference type="InterPro" id="IPR050555">
    <property type="entry name" value="Bact_Solute-Bind_Prot2"/>
</dbReference>
<dbReference type="CDD" id="cd06312">
    <property type="entry name" value="PBP1_ABC_sugar_binding-like"/>
    <property type="match status" value="1"/>
</dbReference>